<evidence type="ECO:0000313" key="1">
    <source>
        <dbReference type="EMBL" id="CAF9913972.1"/>
    </source>
</evidence>
<gene>
    <name evidence="1" type="ORF">ALECFALPRED_009196</name>
</gene>
<dbReference type="Proteomes" id="UP000664203">
    <property type="component" value="Unassembled WGS sequence"/>
</dbReference>
<organism evidence="1 2">
    <name type="scientific">Alectoria fallacina</name>
    <dbReference type="NCBI Taxonomy" id="1903189"/>
    <lineage>
        <taxon>Eukaryota</taxon>
        <taxon>Fungi</taxon>
        <taxon>Dikarya</taxon>
        <taxon>Ascomycota</taxon>
        <taxon>Pezizomycotina</taxon>
        <taxon>Lecanoromycetes</taxon>
        <taxon>OSLEUM clade</taxon>
        <taxon>Lecanoromycetidae</taxon>
        <taxon>Lecanorales</taxon>
        <taxon>Lecanorineae</taxon>
        <taxon>Parmeliaceae</taxon>
        <taxon>Alectoria</taxon>
    </lineage>
</organism>
<name>A0A8H3I3T8_9LECA</name>
<sequence>MPPPLNTNKSYEHLQRVEWPKDLPGPNYWIPDYTLLSGLPKTVKASVHNVTTSGTRFYQKAKRLPAPMISGDKNDPDAIHALKVALVRQDELENAIKPPNEHPTDSLMLWLQERKRSLVKSMLAVLIAEEGEMYDEANRDPWEVKLVRMTDEHVEFLKFIFRTVMARIDIIPAGNSNDEKIQPTYKEVVLQPGGGINVGIFFPPAPSISFWEIDGSLMENATPKMRQAASALYHQGRVLTAARRNIPVIEQKPFPPVFDVTIRAMCLTIRSIDLVWTERQEGLVKEEEQRLLVWLLERKNAAVDLRLAFIQFHIPLELYPFTLKIANSGVISVLERGEYSEWGRMFLL</sequence>
<dbReference type="OrthoDB" id="5284371at2759"/>
<keyword evidence="2" id="KW-1185">Reference proteome</keyword>
<evidence type="ECO:0000313" key="2">
    <source>
        <dbReference type="Proteomes" id="UP000664203"/>
    </source>
</evidence>
<dbReference type="AlphaFoldDB" id="A0A8H3I3T8"/>
<comment type="caution">
    <text evidence="1">The sequence shown here is derived from an EMBL/GenBank/DDBJ whole genome shotgun (WGS) entry which is preliminary data.</text>
</comment>
<protein>
    <submittedName>
        <fullName evidence="1">Uncharacterized protein</fullName>
    </submittedName>
</protein>
<reference evidence="1" key="1">
    <citation type="submission" date="2021-03" db="EMBL/GenBank/DDBJ databases">
        <authorList>
            <person name="Tagirdzhanova G."/>
        </authorList>
    </citation>
    <scope>NUCLEOTIDE SEQUENCE</scope>
</reference>
<dbReference type="EMBL" id="CAJPDR010000067">
    <property type="protein sequence ID" value="CAF9913972.1"/>
    <property type="molecule type" value="Genomic_DNA"/>
</dbReference>
<proteinExistence type="predicted"/>
<accession>A0A8H3I3T8</accession>